<dbReference type="OrthoDB" id="3682207at2"/>
<evidence type="ECO:0000256" key="1">
    <source>
        <dbReference type="SAM" id="Phobius"/>
    </source>
</evidence>
<feature type="transmembrane region" description="Helical" evidence="1">
    <location>
        <begin position="123"/>
        <end position="139"/>
    </location>
</feature>
<feature type="transmembrane region" description="Helical" evidence="1">
    <location>
        <begin position="151"/>
        <end position="174"/>
    </location>
</feature>
<name>A0A239JKY9_9ACTN</name>
<keyword evidence="3" id="KW-1185">Reference proteome</keyword>
<keyword evidence="1" id="KW-0812">Transmembrane</keyword>
<protein>
    <submittedName>
        <fullName evidence="2">Uncharacterized protein</fullName>
    </submittedName>
</protein>
<accession>A0A239JKY9</accession>
<gene>
    <name evidence="2" type="ORF">SAMN05216276_102354</name>
</gene>
<evidence type="ECO:0000313" key="2">
    <source>
        <dbReference type="EMBL" id="SNT06507.1"/>
    </source>
</evidence>
<dbReference type="EMBL" id="FZOD01000023">
    <property type="protein sequence ID" value="SNT06507.1"/>
    <property type="molecule type" value="Genomic_DNA"/>
</dbReference>
<feature type="transmembrane region" description="Helical" evidence="1">
    <location>
        <begin position="55"/>
        <end position="78"/>
    </location>
</feature>
<dbReference type="Proteomes" id="UP000198282">
    <property type="component" value="Unassembled WGS sequence"/>
</dbReference>
<reference evidence="2 3" key="1">
    <citation type="submission" date="2017-06" db="EMBL/GenBank/DDBJ databases">
        <authorList>
            <person name="Kim H.J."/>
            <person name="Triplett B.A."/>
        </authorList>
    </citation>
    <scope>NUCLEOTIDE SEQUENCE [LARGE SCALE GENOMIC DNA]</scope>
    <source>
        <strain evidence="2 3">CGMCC 4.2132</strain>
    </source>
</reference>
<dbReference type="RefSeq" id="WP_089209430.1">
    <property type="nucleotide sequence ID" value="NZ_FZOD01000023.1"/>
</dbReference>
<keyword evidence="1" id="KW-0472">Membrane</keyword>
<evidence type="ECO:0000313" key="3">
    <source>
        <dbReference type="Proteomes" id="UP000198282"/>
    </source>
</evidence>
<sequence length="347" mass="37639">MKPNTRIKNAPRNQEWFLALLPVFPLVLLVLRLWYASKQDTQTLLLLVQTVSPLGMLSAVLLAMLWVLPVVVLGGRLLGTLYRISTGHSSWLVRVAERLPDWVVVLTVVVGAFTWQLRFLPTLAMLALAVMGLTVRDRFPGHAELRTTFCYALPLMAAVLSYVLLWPAIVIAFAEGDVATALLLVLPPGFTALLTGPVPVAPAKVLTHGIAIAIAALTPFLVGVVVIKAPILPLIAMTITDDEKEKDSSSVIVGYLVGSDDQMSTVLDREGRVSFVPNDRLRSRILCPDPGEVPRTSVNLHGWYVEQSMISWLAPALPIVPPDSPDLACQGRFTESAPVPGLTPDLG</sequence>
<feature type="transmembrane region" description="Helical" evidence="1">
    <location>
        <begin position="16"/>
        <end position="35"/>
    </location>
</feature>
<feature type="transmembrane region" description="Helical" evidence="1">
    <location>
        <begin position="205"/>
        <end position="227"/>
    </location>
</feature>
<keyword evidence="1" id="KW-1133">Transmembrane helix</keyword>
<dbReference type="AlphaFoldDB" id="A0A239JKY9"/>
<proteinExistence type="predicted"/>
<organism evidence="2 3">
    <name type="scientific">Streptosporangium subroseum</name>
    <dbReference type="NCBI Taxonomy" id="106412"/>
    <lineage>
        <taxon>Bacteria</taxon>
        <taxon>Bacillati</taxon>
        <taxon>Actinomycetota</taxon>
        <taxon>Actinomycetes</taxon>
        <taxon>Streptosporangiales</taxon>
        <taxon>Streptosporangiaceae</taxon>
        <taxon>Streptosporangium</taxon>
    </lineage>
</organism>